<comment type="subcellular location">
    <subcellularLocation>
        <location evidence="1">Cell membrane</location>
        <topology evidence="1">Single-pass membrane protein</topology>
    </subcellularLocation>
</comment>
<dbReference type="Gene3D" id="1.10.510.10">
    <property type="entry name" value="Transferase(Phosphotransferase) domain 1"/>
    <property type="match status" value="1"/>
</dbReference>
<dbReference type="GO" id="GO:0005886">
    <property type="term" value="C:plasma membrane"/>
    <property type="evidence" value="ECO:0007669"/>
    <property type="project" value="UniProtKB-SubCell"/>
</dbReference>
<organism evidence="14 15">
    <name type="scientific">Arachis hypogaea</name>
    <name type="common">Peanut</name>
    <dbReference type="NCBI Taxonomy" id="3818"/>
    <lineage>
        <taxon>Eukaryota</taxon>
        <taxon>Viridiplantae</taxon>
        <taxon>Streptophyta</taxon>
        <taxon>Embryophyta</taxon>
        <taxon>Tracheophyta</taxon>
        <taxon>Spermatophyta</taxon>
        <taxon>Magnoliopsida</taxon>
        <taxon>eudicotyledons</taxon>
        <taxon>Gunneridae</taxon>
        <taxon>Pentapetalae</taxon>
        <taxon>rosids</taxon>
        <taxon>fabids</taxon>
        <taxon>Fabales</taxon>
        <taxon>Fabaceae</taxon>
        <taxon>Papilionoideae</taxon>
        <taxon>50 kb inversion clade</taxon>
        <taxon>dalbergioids sensu lato</taxon>
        <taxon>Dalbergieae</taxon>
        <taxon>Pterocarpus clade</taxon>
        <taxon>Arachis</taxon>
    </lineage>
</organism>
<evidence type="ECO:0000256" key="1">
    <source>
        <dbReference type="ARBA" id="ARBA00004162"/>
    </source>
</evidence>
<dbReference type="InterPro" id="IPR018392">
    <property type="entry name" value="LysM"/>
</dbReference>
<dbReference type="InterPro" id="IPR000719">
    <property type="entry name" value="Prot_kinase_dom"/>
</dbReference>
<keyword evidence="9" id="KW-1015">Disulfide bond</keyword>
<dbReference type="Pfam" id="PF07714">
    <property type="entry name" value="PK_Tyr_Ser-Thr"/>
    <property type="match status" value="1"/>
</dbReference>
<protein>
    <recommendedName>
        <fullName evidence="16">Protein kinase domain-containing protein</fullName>
    </recommendedName>
</protein>
<evidence type="ECO:0000256" key="3">
    <source>
        <dbReference type="ARBA" id="ARBA00022692"/>
    </source>
</evidence>
<dbReference type="AlphaFoldDB" id="A0A444YYH1"/>
<evidence type="ECO:0000256" key="6">
    <source>
        <dbReference type="ARBA" id="ARBA00022840"/>
    </source>
</evidence>
<keyword evidence="15" id="KW-1185">Reference proteome</keyword>
<keyword evidence="6" id="KW-0067">ATP-binding</keyword>
<dbReference type="SUPFAM" id="SSF56112">
    <property type="entry name" value="Protein kinase-like (PK-like)"/>
    <property type="match status" value="1"/>
</dbReference>
<feature type="transmembrane region" description="Helical" evidence="10">
    <location>
        <begin position="279"/>
        <end position="302"/>
    </location>
</feature>
<dbReference type="InterPro" id="IPR011009">
    <property type="entry name" value="Kinase-like_dom_sf"/>
</dbReference>
<sequence>MDNTIVLFTLSFLLVSSNGIMSQQNYSGNSVLSCSNNDAEGPSSDFLYTCNGFQKSCLTFLIFKSQTPHNTIATISNLTSSNPEDLARFNNATHSTLFRTGKEVIVPLNCSCPTREHDDDYDEYYQAQTTYILPKDPTYFTTANDAFQGLTTCDSLQRYNPYGVLDLHPGMVLHVPLICACPTARQAGSGTKYLLTYSVNWGDNVSNIATQFHVNASSMVDANGLSSENEMLYPFTIVLIPLTSEPNSTITKVQNGQPPSPTTLYTVRKDKTKTKRKRIIVALTSSASFLFFLFVVLSLVFVRLASIELLSKVYKFDEIKEAHENFSASNRIKGSVYRGVFGKEREIMAIKKMNLGASKEVNLLGRINHFNLIKLEEWLGRRNRTLEHQCWRKRIRIAVDIANGLEYLHNFTDPCYVHKAINTDNILLNKDLRAKIANFTLAKESDREVTSSCSYYTSHVVGTRGYMAPEYLDSGRVTSKMDVYAFGVVLLELITGKDSIIVQDDGSETMLSSIILNLIDKDDAEEKLGLFIDPSLMGNSEKVCAIQLVKLSLACLVEEPSRRPNMAEVVSSLLRIYTEIETRTSPCRIHDSGSTERLNV</sequence>
<keyword evidence="7 10" id="KW-1133">Transmembrane helix</keyword>
<dbReference type="Gene3D" id="3.10.350.10">
    <property type="entry name" value="LysM domain"/>
    <property type="match status" value="1"/>
</dbReference>
<dbReference type="InterPro" id="IPR001245">
    <property type="entry name" value="Ser-Thr/Tyr_kinase_cat_dom"/>
</dbReference>
<dbReference type="PANTHER" id="PTHR45927">
    <property type="entry name" value="LYSM-DOMAIN RECEPTOR-LIKE KINASE-RELATED"/>
    <property type="match status" value="1"/>
</dbReference>
<dbReference type="GO" id="GO:0005524">
    <property type="term" value="F:ATP binding"/>
    <property type="evidence" value="ECO:0007669"/>
    <property type="project" value="UniProtKB-KW"/>
</dbReference>
<evidence type="ECO:0000256" key="7">
    <source>
        <dbReference type="ARBA" id="ARBA00022989"/>
    </source>
</evidence>
<evidence type="ECO:0000256" key="11">
    <source>
        <dbReference type="SAM" id="SignalP"/>
    </source>
</evidence>
<dbReference type="InterPro" id="IPR052611">
    <property type="entry name" value="Plant_RLK_LysM"/>
</dbReference>
<dbReference type="Pfam" id="PF23473">
    <property type="entry name" value="LysM3_LYK4_5"/>
    <property type="match status" value="1"/>
</dbReference>
<feature type="chain" id="PRO_5019504236" description="Protein kinase domain-containing protein" evidence="11">
    <location>
        <begin position="23"/>
        <end position="600"/>
    </location>
</feature>
<evidence type="ECO:0000259" key="13">
    <source>
        <dbReference type="PROSITE" id="PS51782"/>
    </source>
</evidence>
<comment type="caution">
    <text evidence="14">The sequence shown here is derived from an EMBL/GenBank/DDBJ whole genome shotgun (WGS) entry which is preliminary data.</text>
</comment>
<dbReference type="STRING" id="3818.A0A444YYH1"/>
<evidence type="ECO:0000256" key="5">
    <source>
        <dbReference type="ARBA" id="ARBA00022741"/>
    </source>
</evidence>
<dbReference type="GO" id="GO:0051707">
    <property type="term" value="P:response to other organism"/>
    <property type="evidence" value="ECO:0007669"/>
    <property type="project" value="UniProtKB-ARBA"/>
</dbReference>
<dbReference type="PROSITE" id="PS50011">
    <property type="entry name" value="PROTEIN_KINASE_DOM"/>
    <property type="match status" value="1"/>
</dbReference>
<evidence type="ECO:0000256" key="9">
    <source>
        <dbReference type="ARBA" id="ARBA00023157"/>
    </source>
</evidence>
<keyword evidence="5" id="KW-0547">Nucleotide-binding</keyword>
<keyword evidence="8 10" id="KW-0472">Membrane</keyword>
<name>A0A444YYH1_ARAHY</name>
<dbReference type="SUPFAM" id="SSF54106">
    <property type="entry name" value="LysM domain"/>
    <property type="match status" value="1"/>
</dbReference>
<dbReference type="InterPro" id="IPR056561">
    <property type="entry name" value="NFP_LYK_LysM1"/>
</dbReference>
<dbReference type="InterPro" id="IPR056562">
    <property type="entry name" value="LysM2_CERK1_LYK3_4_5"/>
</dbReference>
<keyword evidence="4 11" id="KW-0732">Signal</keyword>
<dbReference type="EMBL" id="SDMP01000015">
    <property type="protein sequence ID" value="RYR06983.1"/>
    <property type="molecule type" value="Genomic_DNA"/>
</dbReference>
<dbReference type="Pfam" id="PF23446">
    <property type="entry name" value="LysM1_NFP_LYK"/>
    <property type="match status" value="1"/>
</dbReference>
<dbReference type="PANTHER" id="PTHR45927:SF7">
    <property type="entry name" value="LYSM-DOMAIN RECEPTOR-LIKE KINASE"/>
    <property type="match status" value="1"/>
</dbReference>
<evidence type="ECO:0000313" key="14">
    <source>
        <dbReference type="EMBL" id="RYR06983.1"/>
    </source>
</evidence>
<feature type="signal peptide" evidence="11">
    <location>
        <begin position="1"/>
        <end position="22"/>
    </location>
</feature>
<feature type="domain" description="Protein kinase" evidence="12">
    <location>
        <begin position="299"/>
        <end position="578"/>
    </location>
</feature>
<keyword evidence="3 10" id="KW-0812">Transmembrane</keyword>
<evidence type="ECO:0000256" key="10">
    <source>
        <dbReference type="SAM" id="Phobius"/>
    </source>
</evidence>
<dbReference type="Gene3D" id="3.30.200.20">
    <property type="entry name" value="Phosphorylase Kinase, domain 1"/>
    <property type="match status" value="1"/>
</dbReference>
<dbReference type="FunFam" id="1.10.510.10:FF:000468">
    <property type="entry name" value="PTI1-like tyrosine-protein kinase 3"/>
    <property type="match status" value="1"/>
</dbReference>
<dbReference type="GO" id="GO:0004672">
    <property type="term" value="F:protein kinase activity"/>
    <property type="evidence" value="ECO:0007669"/>
    <property type="project" value="InterPro"/>
</dbReference>
<reference evidence="14 15" key="1">
    <citation type="submission" date="2019-01" db="EMBL/GenBank/DDBJ databases">
        <title>Sequencing of cultivated peanut Arachis hypogaea provides insights into genome evolution and oil improvement.</title>
        <authorList>
            <person name="Chen X."/>
        </authorList>
    </citation>
    <scope>NUCLEOTIDE SEQUENCE [LARGE SCALE GENOMIC DNA]</scope>
    <source>
        <strain evidence="15">cv. Fuhuasheng</strain>
        <tissue evidence="14">Leaves</tissue>
    </source>
</reference>
<gene>
    <name evidence="14" type="ORF">Ahy_B05g074306</name>
</gene>
<dbReference type="InterPro" id="IPR056563">
    <property type="entry name" value="LysM3_LYK4_5"/>
</dbReference>
<evidence type="ECO:0000256" key="4">
    <source>
        <dbReference type="ARBA" id="ARBA00022729"/>
    </source>
</evidence>
<dbReference type="InterPro" id="IPR036779">
    <property type="entry name" value="LysM_dom_sf"/>
</dbReference>
<keyword evidence="2" id="KW-1003">Cell membrane</keyword>
<evidence type="ECO:0008006" key="16">
    <source>
        <dbReference type="Google" id="ProtNLM"/>
    </source>
</evidence>
<evidence type="ECO:0000259" key="12">
    <source>
        <dbReference type="PROSITE" id="PS50011"/>
    </source>
</evidence>
<dbReference type="CDD" id="cd00118">
    <property type="entry name" value="LysM"/>
    <property type="match status" value="1"/>
</dbReference>
<dbReference type="Proteomes" id="UP000289738">
    <property type="component" value="Chromosome B05"/>
</dbReference>
<evidence type="ECO:0000256" key="8">
    <source>
        <dbReference type="ARBA" id="ARBA00023136"/>
    </source>
</evidence>
<proteinExistence type="predicted"/>
<dbReference type="Pfam" id="PF23472">
    <property type="entry name" value="LysM2_CERK1_LYK3_4_5"/>
    <property type="match status" value="1"/>
</dbReference>
<evidence type="ECO:0000313" key="15">
    <source>
        <dbReference type="Proteomes" id="UP000289738"/>
    </source>
</evidence>
<feature type="domain" description="LysM" evidence="13">
    <location>
        <begin position="195"/>
        <end position="240"/>
    </location>
</feature>
<evidence type="ECO:0000256" key="2">
    <source>
        <dbReference type="ARBA" id="ARBA00022475"/>
    </source>
</evidence>
<dbReference type="PROSITE" id="PS51782">
    <property type="entry name" value="LYSM"/>
    <property type="match status" value="1"/>
</dbReference>
<accession>A0A444YYH1</accession>